<dbReference type="InterPro" id="IPR011004">
    <property type="entry name" value="Trimer_LpxA-like_sf"/>
</dbReference>
<dbReference type="InterPro" id="IPR001451">
    <property type="entry name" value="Hexapep"/>
</dbReference>
<dbReference type="RefSeq" id="WP_005042510.1">
    <property type="nucleotide sequence ID" value="NZ_AOME01000051.1"/>
</dbReference>
<dbReference type="Pfam" id="PF00132">
    <property type="entry name" value="Hexapep"/>
    <property type="match status" value="1"/>
</dbReference>
<keyword evidence="1 2" id="KW-0808">Transferase</keyword>
<reference evidence="2 3" key="1">
    <citation type="journal article" date="2014" name="PLoS Genet.">
        <title>Phylogenetically driven sequencing of extremely halophilic archaea reveals strategies for static and dynamic osmo-response.</title>
        <authorList>
            <person name="Becker E.A."/>
            <person name="Seitzer P.M."/>
            <person name="Tritt A."/>
            <person name="Larsen D."/>
            <person name="Krusor M."/>
            <person name="Yao A.I."/>
            <person name="Wu D."/>
            <person name="Madern D."/>
            <person name="Eisen J.A."/>
            <person name="Darling A.E."/>
            <person name="Facciotti M.T."/>
        </authorList>
    </citation>
    <scope>NUCLEOTIDE SEQUENCE [LARGE SCALE GENOMIC DNA]</scope>
    <source>
        <strain evidence="2 3">DSM 8989</strain>
    </source>
</reference>
<dbReference type="STRING" id="1227456.C450_08462"/>
<sequence length="245" mass="26221">MDLGALVRRTSLGDVMGELSLGALREADRKRLHRSVREIGVRGGVKSVYYSLRHTGRPIAFVFDKRTSVAIARDATIDIPALFLLGPSAPRVVHRTLGGSRLFVTAEGTIRTTTDSAARIGPGSLLNIQGELSIGQSHLSGQARLYCRDAITIGDGCGIGWAVEILDNNGMQDVWIDGEKRPKTGPVEIGDDVWIGHHTTVSRGVTIGDGAVVASNSAVLDDVPSKTLVAGNPAEVVREDVHWER</sequence>
<evidence type="ECO:0000313" key="2">
    <source>
        <dbReference type="EMBL" id="EMA53333.1"/>
    </source>
</evidence>
<dbReference type="Proteomes" id="UP000011625">
    <property type="component" value="Unassembled WGS sequence"/>
</dbReference>
<name>M0N6Z7_9EURY</name>
<dbReference type="Gene3D" id="2.160.10.10">
    <property type="entry name" value="Hexapeptide repeat proteins"/>
    <property type="match status" value="1"/>
</dbReference>
<proteinExistence type="predicted"/>
<dbReference type="PANTHER" id="PTHR23416:SF78">
    <property type="entry name" value="LIPOPOLYSACCHARIDE BIOSYNTHESIS O-ACETYL TRANSFERASE WBBJ-RELATED"/>
    <property type="match status" value="1"/>
</dbReference>
<evidence type="ECO:0000256" key="1">
    <source>
        <dbReference type="ARBA" id="ARBA00022679"/>
    </source>
</evidence>
<dbReference type="PROSITE" id="PS00101">
    <property type="entry name" value="HEXAPEP_TRANSFERASES"/>
    <property type="match status" value="1"/>
</dbReference>
<dbReference type="InterPro" id="IPR018357">
    <property type="entry name" value="Hexapep_transf_CS"/>
</dbReference>
<dbReference type="AlphaFoldDB" id="M0N6Z7"/>
<gene>
    <name evidence="2" type="ORF">C450_08462</name>
</gene>
<dbReference type="PATRIC" id="fig|1227456.3.peg.1705"/>
<dbReference type="PANTHER" id="PTHR23416">
    <property type="entry name" value="SIALIC ACID SYNTHASE-RELATED"/>
    <property type="match status" value="1"/>
</dbReference>
<dbReference type="SUPFAM" id="SSF51161">
    <property type="entry name" value="Trimeric LpxA-like enzymes"/>
    <property type="match status" value="1"/>
</dbReference>
<dbReference type="GO" id="GO:0016740">
    <property type="term" value="F:transferase activity"/>
    <property type="evidence" value="ECO:0007669"/>
    <property type="project" value="UniProtKB-KW"/>
</dbReference>
<comment type="caution">
    <text evidence="2">The sequence shown here is derived from an EMBL/GenBank/DDBJ whole genome shotgun (WGS) entry which is preliminary data.</text>
</comment>
<dbReference type="CDD" id="cd04647">
    <property type="entry name" value="LbH_MAT_like"/>
    <property type="match status" value="1"/>
</dbReference>
<protein>
    <submittedName>
        <fullName evidence="2">Acetyltransferase</fullName>
    </submittedName>
</protein>
<organism evidence="2 3">
    <name type="scientific">Halococcus salifodinae DSM 8989</name>
    <dbReference type="NCBI Taxonomy" id="1227456"/>
    <lineage>
        <taxon>Archaea</taxon>
        <taxon>Methanobacteriati</taxon>
        <taxon>Methanobacteriota</taxon>
        <taxon>Stenosarchaea group</taxon>
        <taxon>Halobacteria</taxon>
        <taxon>Halobacteriales</taxon>
        <taxon>Halococcaceae</taxon>
        <taxon>Halococcus</taxon>
    </lineage>
</organism>
<accession>M0N6Z7</accession>
<dbReference type="InterPro" id="IPR051159">
    <property type="entry name" value="Hexapeptide_acetyltransf"/>
</dbReference>
<evidence type="ECO:0000313" key="3">
    <source>
        <dbReference type="Proteomes" id="UP000011625"/>
    </source>
</evidence>
<dbReference type="EMBL" id="AOME01000051">
    <property type="protein sequence ID" value="EMA53333.1"/>
    <property type="molecule type" value="Genomic_DNA"/>
</dbReference>
<keyword evidence="3" id="KW-1185">Reference proteome</keyword>